<evidence type="ECO:0000313" key="2">
    <source>
        <dbReference type="EMBL" id="PPQ83859.1"/>
    </source>
</evidence>
<evidence type="ECO:0000313" key="3">
    <source>
        <dbReference type="Proteomes" id="UP000284706"/>
    </source>
</evidence>
<protein>
    <submittedName>
        <fullName evidence="2">Uncharacterized protein</fullName>
    </submittedName>
</protein>
<accession>A0A409WZG1</accession>
<reference evidence="2 3" key="1">
    <citation type="journal article" date="2018" name="Evol. Lett.">
        <title>Horizontal gene cluster transfer increased hallucinogenic mushroom diversity.</title>
        <authorList>
            <person name="Reynolds H.T."/>
            <person name="Vijayakumar V."/>
            <person name="Gluck-Thaler E."/>
            <person name="Korotkin H.B."/>
            <person name="Matheny P.B."/>
            <person name="Slot J.C."/>
        </authorList>
    </citation>
    <scope>NUCLEOTIDE SEQUENCE [LARGE SCALE GENOMIC DNA]</scope>
    <source>
        <strain evidence="2 3">SRW20</strain>
    </source>
</reference>
<name>A0A409WZG1_9AGAR</name>
<organism evidence="2 3">
    <name type="scientific">Gymnopilus dilepis</name>
    <dbReference type="NCBI Taxonomy" id="231916"/>
    <lineage>
        <taxon>Eukaryota</taxon>
        <taxon>Fungi</taxon>
        <taxon>Dikarya</taxon>
        <taxon>Basidiomycota</taxon>
        <taxon>Agaricomycotina</taxon>
        <taxon>Agaricomycetes</taxon>
        <taxon>Agaricomycetidae</taxon>
        <taxon>Agaricales</taxon>
        <taxon>Agaricineae</taxon>
        <taxon>Hymenogastraceae</taxon>
        <taxon>Gymnopilus</taxon>
    </lineage>
</organism>
<proteinExistence type="predicted"/>
<feature type="region of interest" description="Disordered" evidence="1">
    <location>
        <begin position="602"/>
        <end position="642"/>
    </location>
</feature>
<keyword evidence="3" id="KW-1185">Reference proteome</keyword>
<feature type="compositionally biased region" description="Polar residues" evidence="1">
    <location>
        <begin position="680"/>
        <end position="699"/>
    </location>
</feature>
<feature type="region of interest" description="Disordered" evidence="1">
    <location>
        <begin position="657"/>
        <end position="722"/>
    </location>
</feature>
<dbReference type="AlphaFoldDB" id="A0A409WZG1"/>
<feature type="region of interest" description="Disordered" evidence="1">
    <location>
        <begin position="789"/>
        <end position="809"/>
    </location>
</feature>
<sequence>MEHLIDILDNANKDCLDAFQSRREQDLLGLLQELRIICRIVAKQFSLCSDSQRQEYGRYMNIEKPFARAAWLYFTEYVTLFRDLSIPMSWHDKLRPRDHARAELSGSSRSHQAISSGANHLMGLESSGPSIDSFLDDQKVHIPFQNCSEGELALRPKLVEPGVRLSLPTKTRSPIRVAEKSPEKAVESATLGYSNSSRFLESAPGNVFSGAGEDSLEDDHLSKRLSNISADGHVVTNGKATDNPEMTNSSIKPQLPVAAIESGSDLEYKSVPHVVAPSLFSTQGPYFPPLSPPPPSVLEDVNESLASGFPYKGTSSIHIEAQSAASLDMPGHCNGESELAEVCRHASNSNVDEALGPFTEASTEVSKAATVDIRRMSANISPLTTEARQDLSLSPRSPTATQMLQGKVDNLLESHVNDLANEVKSSTTALPPSIENVALTVEQSSEVKSKAVICWIPVEEIAPSGSCKRCIDKQEACKISYDLIRDGSNLSRRKISRGVCNNCQISHLRCYWNDAYFKPCPKKGHIHIPLAKSAETKIWCESPAAKDEEQQLLQPVNVPSNPQLLNDSKVQVEAGTGVVSSLMKPSSSDMLDECLSQPCQFDIPRRGSNSGTSNDHSLQGASIVDPKEGDSRKRPHSVFTETPLVEEVQTVLAINLQQTTTDESEQQSRKRLRSRLQSGAKDSQPSWANMSPSDQTMNVDNVKDSRAPSISHSSQSIQELNKPEIHVSSEDTFHGEPMPVSIVDVQSLNPLDFGDKEGQLVCHMDNTDSLPKCKGKQHVRFADEQRKMNSTPELMDLVDEDCSKTSGLS</sequence>
<comment type="caution">
    <text evidence="2">The sequence shown here is derived from an EMBL/GenBank/DDBJ whole genome shotgun (WGS) entry which is preliminary data.</text>
</comment>
<feature type="compositionally biased region" description="Polar residues" evidence="1">
    <location>
        <begin position="708"/>
        <end position="719"/>
    </location>
</feature>
<dbReference type="Proteomes" id="UP000284706">
    <property type="component" value="Unassembled WGS sequence"/>
</dbReference>
<feature type="compositionally biased region" description="Polar residues" evidence="1">
    <location>
        <begin position="607"/>
        <end position="620"/>
    </location>
</feature>
<dbReference type="InParanoid" id="A0A409WZG1"/>
<dbReference type="EMBL" id="NHYE01004562">
    <property type="protein sequence ID" value="PPQ83859.1"/>
    <property type="molecule type" value="Genomic_DNA"/>
</dbReference>
<gene>
    <name evidence="2" type="ORF">CVT26_010378</name>
</gene>
<evidence type="ECO:0000256" key="1">
    <source>
        <dbReference type="SAM" id="MobiDB-lite"/>
    </source>
</evidence>